<proteinExistence type="predicted"/>
<evidence type="ECO:0008006" key="3">
    <source>
        <dbReference type="Google" id="ProtNLM"/>
    </source>
</evidence>
<dbReference type="STRING" id="1714016.BA724_05255"/>
<reference evidence="1 2" key="1">
    <citation type="submission" date="2016-06" db="EMBL/GenBank/DDBJ databases">
        <title>Domibacillus iocasae genome sequencing.</title>
        <authorList>
            <person name="Verma A."/>
            <person name="Pal Y."/>
            <person name="Ojha A.K."/>
            <person name="Krishnamurthi S."/>
        </authorList>
    </citation>
    <scope>NUCLEOTIDE SEQUENCE [LARGE SCALE GENOMIC DNA]</scope>
    <source>
        <strain evidence="1 2">DSM 29979</strain>
    </source>
</reference>
<dbReference type="Proteomes" id="UP000095658">
    <property type="component" value="Unassembled WGS sequence"/>
</dbReference>
<evidence type="ECO:0000313" key="1">
    <source>
        <dbReference type="EMBL" id="OES44689.1"/>
    </source>
</evidence>
<gene>
    <name evidence="1" type="ORF">BA724_05255</name>
</gene>
<name>A0A1E7DNR4_9BACI</name>
<sequence length="202" mass="22581">MPSIRDVKILPGNEAFNSLVFMKQLLNSDQINDSIALKIIEKELNSLYKVVIAAINTLQNNGRLIYILPRSSERIQVMDLNRRVQPKSRIAGRKYCSGTGGNELLARIELNKLQVGPRDMVICFIPAAEAPYVSSSLKYAKKNGAMTVGISLDKGIQQDLQVNISINLELFEDSIHFRKAFVQSFLINTISNAASNYLIDHD</sequence>
<organism evidence="1 2">
    <name type="scientific">Domibacillus iocasae</name>
    <dbReference type="NCBI Taxonomy" id="1714016"/>
    <lineage>
        <taxon>Bacteria</taxon>
        <taxon>Bacillati</taxon>
        <taxon>Bacillota</taxon>
        <taxon>Bacilli</taxon>
        <taxon>Bacillales</taxon>
        <taxon>Bacillaceae</taxon>
        <taxon>Domibacillus</taxon>
    </lineage>
</organism>
<dbReference type="InterPro" id="IPR046348">
    <property type="entry name" value="SIS_dom_sf"/>
</dbReference>
<protein>
    <recommendedName>
        <fullName evidence="3">SIS domain-containing protein</fullName>
    </recommendedName>
</protein>
<dbReference type="GO" id="GO:0097367">
    <property type="term" value="F:carbohydrate derivative binding"/>
    <property type="evidence" value="ECO:0007669"/>
    <property type="project" value="InterPro"/>
</dbReference>
<dbReference type="Gene3D" id="3.40.50.10490">
    <property type="entry name" value="Glucose-6-phosphate isomerase like protein, domain 1"/>
    <property type="match status" value="1"/>
</dbReference>
<dbReference type="AlphaFoldDB" id="A0A1E7DNR4"/>
<keyword evidence="2" id="KW-1185">Reference proteome</keyword>
<comment type="caution">
    <text evidence="1">The sequence shown here is derived from an EMBL/GenBank/DDBJ whole genome shotgun (WGS) entry which is preliminary data.</text>
</comment>
<dbReference type="EMBL" id="MAMP01000021">
    <property type="protein sequence ID" value="OES44689.1"/>
    <property type="molecule type" value="Genomic_DNA"/>
</dbReference>
<accession>A0A1E7DNR4</accession>
<dbReference type="SUPFAM" id="SSF53697">
    <property type="entry name" value="SIS domain"/>
    <property type="match status" value="1"/>
</dbReference>
<dbReference type="GO" id="GO:1901135">
    <property type="term" value="P:carbohydrate derivative metabolic process"/>
    <property type="evidence" value="ECO:0007669"/>
    <property type="project" value="InterPro"/>
</dbReference>
<evidence type="ECO:0000313" key="2">
    <source>
        <dbReference type="Proteomes" id="UP000095658"/>
    </source>
</evidence>